<reference evidence="3" key="3">
    <citation type="submission" date="2021-06" db="EMBL/GenBank/DDBJ databases">
        <title>Genomic Description and Analysis of Intracellular Bacteria, Candidatus Berkiella cookevillensis and Candidatus Berkiella aquae.</title>
        <authorList>
            <person name="Kidane D.T."/>
            <person name="Mehari Y.T."/>
            <person name="Rice F.C."/>
            <person name="Arivett B.A."/>
            <person name="Farone A.L."/>
            <person name="Berk S.G."/>
            <person name="Farone M.B."/>
        </authorList>
    </citation>
    <scope>NUCLEOTIDE SEQUENCE</scope>
    <source>
        <strain evidence="3">CC99</strain>
    </source>
</reference>
<evidence type="ECO:0000313" key="2">
    <source>
        <dbReference type="EMBL" id="KRG18964.1"/>
    </source>
</evidence>
<dbReference type="EMBL" id="LKHV01000004">
    <property type="protein sequence ID" value="KRG18964.1"/>
    <property type="molecule type" value="Genomic_DNA"/>
</dbReference>
<dbReference type="STRING" id="437022.CC99x_00952"/>
<keyword evidence="1" id="KW-0812">Transmembrane</keyword>
<evidence type="ECO:0000313" key="3">
    <source>
        <dbReference type="EMBL" id="MCS5709316.1"/>
    </source>
</evidence>
<reference evidence="3" key="2">
    <citation type="journal article" date="2016" name="Genome Announc.">
        <title>Draft Genome Sequences of Two Novel Amoeba-Resistant Intranuclear Bacteria, 'Candidatus Berkiella cookevillensis' and 'Candidatus Berkiella aquae'.</title>
        <authorList>
            <person name="Mehari Y.T."/>
            <person name="Arivett B.A."/>
            <person name="Farone A.L."/>
            <person name="Gunderson J.H."/>
            <person name="Farone M.B."/>
        </authorList>
    </citation>
    <scope>NUCLEOTIDE SEQUENCE</scope>
    <source>
        <strain evidence="3">CC99</strain>
    </source>
</reference>
<comment type="caution">
    <text evidence="2">The sequence shown here is derived from an EMBL/GenBank/DDBJ whole genome shotgun (WGS) entry which is preliminary data.</text>
</comment>
<dbReference type="AlphaFoldDB" id="A0A0Q9YQ88"/>
<gene>
    <name evidence="2" type="ORF">CC99x_00952</name>
    <name evidence="3" type="ORF">CC99x_010405</name>
</gene>
<dbReference type="EMBL" id="LKHV02000001">
    <property type="protein sequence ID" value="MCS5709316.1"/>
    <property type="molecule type" value="Genomic_DNA"/>
</dbReference>
<evidence type="ECO:0000313" key="4">
    <source>
        <dbReference type="Proteomes" id="UP000051494"/>
    </source>
</evidence>
<sequence>MSKQGFIQLRTKQALTQLAKDPEVTIFAPLWVKTALEKVSAELQDMRFNVGESKCYYTINKTMTLIDLVAIARAESVNTTGIINFSQYPDISEATVIALRDLVKHCVIVGKDVAIQYGGYPNLSTIRFALNQEVYICDLPGLQFQALNNTGRHVLLTEKGDLPKGALDEDIYLNTVGETKKTYQQAIADNSGRFLTGFFKNTAVIFDTKAFHAFVAQDFVLSAQALNRHAKAHNPQRSLNFKFLKYGAGFFAEALKGKAREELDVHLTLGVLLGLRQLLLVQSPDTYSQIKRIELPFFNTANNPKIQRILDKIALLCKQKGIEFASDKNDALAPTSTHMTATTNCSDPHAPTGNEMNYGSVDAAIAENLKRKGNNFSPICNPEMKAQYVIVQHLGHDAEAVIKNILKPTSLLQHIKNRKWSLLVATVISAAIRVESLLWLGLRASWATCLSVGGLVLLGVELIQWLRDSLKTKQYKNYKSKEVSLPETLTDAQREAFAMGKEAAQSFIAQAKSCFMWQGYRSANDYYAGYQASLLNDESLMSTVKNSKKIK</sequence>
<dbReference type="PATRIC" id="fig|1590042.3.peg.974"/>
<keyword evidence="1" id="KW-1133">Transmembrane helix</keyword>
<proteinExistence type="predicted"/>
<feature type="transmembrane region" description="Helical" evidence="1">
    <location>
        <begin position="445"/>
        <end position="466"/>
    </location>
</feature>
<protein>
    <submittedName>
        <fullName evidence="2">Uncharacterized protein</fullName>
    </submittedName>
</protein>
<name>A0A0Q9YQ88_9GAMM</name>
<dbReference type="OrthoDB" id="5644973at2"/>
<accession>A0A0Q9YQ88</accession>
<dbReference type="RefSeq" id="WP_057624082.1">
    <property type="nucleotide sequence ID" value="NZ_LKHV02000001.1"/>
</dbReference>
<evidence type="ECO:0000256" key="1">
    <source>
        <dbReference type="SAM" id="Phobius"/>
    </source>
</evidence>
<reference evidence="2" key="1">
    <citation type="submission" date="2015-09" db="EMBL/GenBank/DDBJ databases">
        <title>Draft Genome Sequences of Two Novel Amoeba-resistant Intranuclear Bacteria, Candidatus Berkiella cookevillensis and Candidatus Berkiella aquae.</title>
        <authorList>
            <person name="Mehari Y.T."/>
            <person name="Arivett B.A."/>
            <person name="Farone A.L."/>
            <person name="Gunderson J.H."/>
            <person name="Farone M.B."/>
        </authorList>
    </citation>
    <scope>NUCLEOTIDE SEQUENCE [LARGE SCALE GENOMIC DNA]</scope>
    <source>
        <strain evidence="2">CC99</strain>
    </source>
</reference>
<keyword evidence="1" id="KW-0472">Membrane</keyword>
<organism evidence="2">
    <name type="scientific">Candidatus Berkiella cookevillensis</name>
    <dbReference type="NCBI Taxonomy" id="437022"/>
    <lineage>
        <taxon>Bacteria</taxon>
        <taxon>Pseudomonadati</taxon>
        <taxon>Pseudomonadota</taxon>
        <taxon>Gammaproteobacteria</taxon>
        <taxon>Candidatus Berkiellales</taxon>
        <taxon>Candidatus Berkiellaceae</taxon>
        <taxon>Candidatus Berkiella</taxon>
    </lineage>
</organism>
<keyword evidence="4" id="KW-1185">Reference proteome</keyword>
<dbReference type="Proteomes" id="UP000051494">
    <property type="component" value="Unassembled WGS sequence"/>
</dbReference>